<dbReference type="KEGG" id="nmg:Nmag_3619"/>
<protein>
    <submittedName>
        <fullName evidence="1">Uncharacterized protein</fullName>
    </submittedName>
</protein>
<gene>
    <name evidence="1" type="ordered locus">Nmag_3619</name>
</gene>
<name>D3T0R0_NATMM</name>
<dbReference type="Proteomes" id="UP000001879">
    <property type="component" value="Plasmid pNMAG01"/>
</dbReference>
<organism evidence="1 2">
    <name type="scientific">Natrialba magadii (strain ATCC 43099 / DSM 3394 / CCM 3739 / CIP 104546 / IAM 13178 / JCM 8861 / NBRC 102185 / NCIMB 2190 / MS3)</name>
    <name type="common">Natronobacterium magadii</name>
    <dbReference type="NCBI Taxonomy" id="547559"/>
    <lineage>
        <taxon>Archaea</taxon>
        <taxon>Methanobacteriati</taxon>
        <taxon>Methanobacteriota</taxon>
        <taxon>Stenosarchaea group</taxon>
        <taxon>Halobacteria</taxon>
        <taxon>Halobacteriales</taxon>
        <taxon>Natrialbaceae</taxon>
        <taxon>Natrialba</taxon>
    </lineage>
</organism>
<evidence type="ECO:0000313" key="2">
    <source>
        <dbReference type="Proteomes" id="UP000001879"/>
    </source>
</evidence>
<evidence type="ECO:0000313" key="1">
    <source>
        <dbReference type="EMBL" id="ADD07169.1"/>
    </source>
</evidence>
<dbReference type="HOGENOM" id="CLU_2476108_0_0_2"/>
<reference evidence="2" key="1">
    <citation type="submission" date="2010-02" db="EMBL/GenBank/DDBJ databases">
        <title>Complete sequence of plasmid 1 of Natrialba magadii ATCC 43099.</title>
        <authorList>
            <consortium name="US DOE Joint Genome Institute"/>
            <person name="Lucas S."/>
            <person name="Copeland A."/>
            <person name="Lapidus A."/>
            <person name="Cheng J.-F."/>
            <person name="Bruce D."/>
            <person name="Goodwin L."/>
            <person name="Pitluck S."/>
            <person name="Davenport K."/>
            <person name="Saunders E."/>
            <person name="Detter J.C."/>
            <person name="Han C."/>
            <person name="Tapia R."/>
            <person name="Land M."/>
            <person name="Hauser L."/>
            <person name="Kyrpides N."/>
            <person name="Mikhailova N."/>
            <person name="De Castro R.E."/>
            <person name="Maupin-Furlow J.A."/>
            <person name="Woyke T."/>
        </authorList>
    </citation>
    <scope>NUCLEOTIDE SEQUENCE [LARGE SCALE GENOMIC DNA]</scope>
    <source>
        <strain evidence="2">ATCC 43099 / DSM 3394 / CCM 3739 / CIP 104546 / IAM 13178 / JCM 8861 / NBRC 102185 / NCIMB 2190 / MS3</strain>
        <plasmid evidence="2">pNMAG01</plasmid>
    </source>
</reference>
<geneLocation type="plasmid" evidence="1 2">
    <name>pNMAG01</name>
</geneLocation>
<reference evidence="1 2" key="2">
    <citation type="journal article" date="2012" name="BMC Genomics">
        <title>A comparative genomics perspective on the genetic content of the alkaliphilic haloarchaeon Natrialba magadii ATCC 43099T.</title>
        <authorList>
            <person name="Siddaramappa S."/>
            <person name="Challacombe J.F."/>
            <person name="Decastro R.E."/>
            <person name="Pfeiffer F."/>
            <person name="Sastre D.E."/>
            <person name="Gimenez M.I."/>
            <person name="Paggi R.A."/>
            <person name="Detter J.C."/>
            <person name="Davenport K.W."/>
            <person name="Goodwin L.A."/>
            <person name="Kyrpides N."/>
            <person name="Tapia R."/>
            <person name="Pitluck S."/>
            <person name="Lucas S."/>
            <person name="Woyke T."/>
            <person name="Maupin-Furlow J.A."/>
        </authorList>
    </citation>
    <scope>NUCLEOTIDE SEQUENCE [LARGE SCALE GENOMIC DNA]</scope>
    <source>
        <strain evidence="2">ATCC 43099 / DSM 3394 / CCM 3739 / CIP 104546 / IAM 13178 / JCM 8861 / NBRC 102185 / NCIMB 2190 / MS3</strain>
    </source>
</reference>
<proteinExistence type="predicted"/>
<keyword evidence="1" id="KW-0614">Plasmid</keyword>
<dbReference type="AlphaFoldDB" id="D3T0R0"/>
<sequence>MHQWYVIMLHRYIVILQWYATSSTPISTDPHAAILTRMSGCATLYELAATYQTGPIHTPIPSVCSAVAVGNSTHSAREPTLADASLS</sequence>
<dbReference type="EMBL" id="CP001933">
    <property type="protein sequence ID" value="ADD07169.1"/>
    <property type="molecule type" value="Genomic_DNA"/>
</dbReference>
<accession>D3T0R0</accession>
<keyword evidence="2" id="KW-1185">Reference proteome</keyword>